<proteinExistence type="predicted"/>
<evidence type="ECO:0000313" key="1">
    <source>
        <dbReference type="EMBL" id="KIL60938.1"/>
    </source>
</evidence>
<dbReference type="AlphaFoldDB" id="A0A0C2WX50"/>
<dbReference type="HOGENOM" id="CLU_158751_0_0_1"/>
<sequence length="131" mass="15521">MRSKNPVVVMMESCAVSVLEDLTTRYHFPPTCQPPVPSPPLMDLHTSERSLKKKRISNERDHLLHHNYNLSTASLKKSEMRKAGKLVTEVFLVFQPFRLFSHRYHLSFRTTFHEQWKRRCADQRGQRRSRS</sequence>
<reference evidence="1 2" key="1">
    <citation type="submission" date="2014-04" db="EMBL/GenBank/DDBJ databases">
        <title>Evolutionary Origins and Diversification of the Mycorrhizal Mutualists.</title>
        <authorList>
            <consortium name="DOE Joint Genome Institute"/>
            <consortium name="Mycorrhizal Genomics Consortium"/>
            <person name="Kohler A."/>
            <person name="Kuo A."/>
            <person name="Nagy L.G."/>
            <person name="Floudas D."/>
            <person name="Copeland A."/>
            <person name="Barry K.W."/>
            <person name="Cichocki N."/>
            <person name="Veneault-Fourrey C."/>
            <person name="LaButti K."/>
            <person name="Lindquist E.A."/>
            <person name="Lipzen A."/>
            <person name="Lundell T."/>
            <person name="Morin E."/>
            <person name="Murat C."/>
            <person name="Riley R."/>
            <person name="Ohm R."/>
            <person name="Sun H."/>
            <person name="Tunlid A."/>
            <person name="Henrissat B."/>
            <person name="Grigoriev I.V."/>
            <person name="Hibbett D.S."/>
            <person name="Martin F."/>
        </authorList>
    </citation>
    <scope>NUCLEOTIDE SEQUENCE [LARGE SCALE GENOMIC DNA]</scope>
    <source>
        <strain evidence="1 2">Koide BX008</strain>
    </source>
</reference>
<dbReference type="Proteomes" id="UP000054549">
    <property type="component" value="Unassembled WGS sequence"/>
</dbReference>
<gene>
    <name evidence="1" type="ORF">M378DRAFT_903997</name>
</gene>
<dbReference type="InParanoid" id="A0A0C2WX50"/>
<accession>A0A0C2WX50</accession>
<evidence type="ECO:0000313" key="2">
    <source>
        <dbReference type="Proteomes" id="UP000054549"/>
    </source>
</evidence>
<dbReference type="EMBL" id="KN818291">
    <property type="protein sequence ID" value="KIL60938.1"/>
    <property type="molecule type" value="Genomic_DNA"/>
</dbReference>
<organism evidence="1 2">
    <name type="scientific">Amanita muscaria (strain Koide BX008)</name>
    <dbReference type="NCBI Taxonomy" id="946122"/>
    <lineage>
        <taxon>Eukaryota</taxon>
        <taxon>Fungi</taxon>
        <taxon>Dikarya</taxon>
        <taxon>Basidiomycota</taxon>
        <taxon>Agaricomycotina</taxon>
        <taxon>Agaricomycetes</taxon>
        <taxon>Agaricomycetidae</taxon>
        <taxon>Agaricales</taxon>
        <taxon>Pluteineae</taxon>
        <taxon>Amanitaceae</taxon>
        <taxon>Amanita</taxon>
    </lineage>
</organism>
<protein>
    <submittedName>
        <fullName evidence="1">Uncharacterized protein</fullName>
    </submittedName>
</protein>
<keyword evidence="2" id="KW-1185">Reference proteome</keyword>
<name>A0A0C2WX50_AMAMK</name>